<organism evidence="12">
    <name type="scientific">Phytoplasma mali (strain AT)</name>
    <dbReference type="NCBI Taxonomy" id="482235"/>
    <lineage>
        <taxon>Bacteria</taxon>
        <taxon>Bacillati</taxon>
        <taxon>Mycoplasmatota</taxon>
        <taxon>Mollicutes</taxon>
        <taxon>Acholeplasmatales</taxon>
        <taxon>Acholeplasmataceae</taxon>
        <taxon>Candidatus Phytoplasma</taxon>
        <taxon>16SrX (Apple proliferation group)</taxon>
    </lineage>
</organism>
<dbReference type="Gene3D" id="3.90.220.20">
    <property type="entry name" value="DNA methylase specificity domains"/>
    <property type="match status" value="1"/>
</dbReference>
<reference evidence="11 12" key="1">
    <citation type="journal article" date="2008" name="BMC Genomics">
        <title>The linear chromosome of the plant-pathogenic mycoplasma 'Candidatus Phytoplasma mali'.</title>
        <authorList>
            <person name="Kube M."/>
            <person name="Schneider B."/>
            <person name="Kuhl H."/>
            <person name="Dandekar T."/>
            <person name="Heitmann K."/>
            <person name="Migdoll A.M."/>
            <person name="Reinhardt R."/>
            <person name="Seemueller E."/>
        </authorList>
    </citation>
    <scope>NUCLEOTIDE SEQUENCE [LARGE SCALE GENOMIC DNA]</scope>
    <source>
        <strain evidence="11 12">AT</strain>
    </source>
</reference>
<dbReference type="Pfam" id="PF01420">
    <property type="entry name" value="Methylase_S"/>
    <property type="match status" value="1"/>
</dbReference>
<name>B3QZR2_PHYMT</name>
<evidence type="ECO:0000256" key="4">
    <source>
        <dbReference type="ARBA" id="ARBA00022679"/>
    </source>
</evidence>
<evidence type="ECO:0000256" key="2">
    <source>
        <dbReference type="ARBA" id="ARBA00011900"/>
    </source>
</evidence>
<evidence type="ECO:0000259" key="9">
    <source>
        <dbReference type="Pfam" id="PF01420"/>
    </source>
</evidence>
<evidence type="ECO:0000256" key="6">
    <source>
        <dbReference type="ARBA" id="ARBA00022747"/>
    </source>
</evidence>
<dbReference type="eggNOG" id="COG0286">
    <property type="taxonomic scope" value="Bacteria"/>
</dbReference>
<keyword evidence="12" id="KW-1185">Reference proteome</keyword>
<dbReference type="HOGENOM" id="CLU_015410_2_1_14"/>
<dbReference type="AlphaFoldDB" id="B3QZR2"/>
<dbReference type="GO" id="GO:0032259">
    <property type="term" value="P:methylation"/>
    <property type="evidence" value="ECO:0007669"/>
    <property type="project" value="UniProtKB-KW"/>
</dbReference>
<keyword evidence="4 11" id="KW-0808">Transferase</keyword>
<evidence type="ECO:0000256" key="1">
    <source>
        <dbReference type="ARBA" id="ARBA00010923"/>
    </source>
</evidence>
<evidence type="ECO:0000256" key="7">
    <source>
        <dbReference type="ARBA" id="ARBA00023125"/>
    </source>
</evidence>
<dbReference type="PANTHER" id="PTHR42933:SF1">
    <property type="entry name" value="SITE-SPECIFIC DNA-METHYLTRANSFERASE (ADENINE-SPECIFIC)"/>
    <property type="match status" value="1"/>
</dbReference>
<keyword evidence="7" id="KW-0238">DNA-binding</keyword>
<evidence type="ECO:0000256" key="3">
    <source>
        <dbReference type="ARBA" id="ARBA00022603"/>
    </source>
</evidence>
<protein>
    <recommendedName>
        <fullName evidence="2">site-specific DNA-methyltransferase (adenine-specific)</fullName>
        <ecNumber evidence="2">2.1.1.72</ecNumber>
    </recommendedName>
</protein>
<dbReference type="InterPro" id="IPR044946">
    <property type="entry name" value="Restrct_endonuc_typeI_TRD_sf"/>
</dbReference>
<keyword evidence="6" id="KW-0680">Restriction system</keyword>
<accession>B3QZR2</accession>
<keyword evidence="5" id="KW-0949">S-adenosyl-L-methionine</keyword>
<dbReference type="KEGG" id="pml:ATP_00262"/>
<evidence type="ECO:0000313" key="12">
    <source>
        <dbReference type="Proteomes" id="UP000002020"/>
    </source>
</evidence>
<evidence type="ECO:0000259" key="10">
    <source>
        <dbReference type="Pfam" id="PF02384"/>
    </source>
</evidence>
<dbReference type="EC" id="2.1.1.72" evidence="2"/>
<dbReference type="SUPFAM" id="SSF116734">
    <property type="entry name" value="DNA methylase specificity domain"/>
    <property type="match status" value="1"/>
</dbReference>
<dbReference type="Gene3D" id="3.40.50.150">
    <property type="entry name" value="Vaccinia Virus protein VP39"/>
    <property type="match status" value="1"/>
</dbReference>
<dbReference type="InterPro" id="IPR029063">
    <property type="entry name" value="SAM-dependent_MTases_sf"/>
</dbReference>
<dbReference type="GO" id="GO:0008170">
    <property type="term" value="F:N-methyltransferase activity"/>
    <property type="evidence" value="ECO:0007669"/>
    <property type="project" value="InterPro"/>
</dbReference>
<dbReference type="Pfam" id="PF02384">
    <property type="entry name" value="N6_Mtase"/>
    <property type="match status" value="1"/>
</dbReference>
<dbReference type="SUPFAM" id="SSF53335">
    <property type="entry name" value="S-adenosyl-L-methionine-dependent methyltransferases"/>
    <property type="match status" value="1"/>
</dbReference>
<dbReference type="InterPro" id="IPR003356">
    <property type="entry name" value="DNA_methylase_A-5"/>
</dbReference>
<dbReference type="GO" id="GO:0009007">
    <property type="term" value="F:site-specific DNA-methyltransferase (adenine-specific) activity"/>
    <property type="evidence" value="ECO:0007669"/>
    <property type="project" value="UniProtKB-EC"/>
</dbReference>
<dbReference type="GO" id="GO:0003677">
    <property type="term" value="F:DNA binding"/>
    <property type="evidence" value="ECO:0007669"/>
    <property type="project" value="UniProtKB-KW"/>
</dbReference>
<comment type="catalytic activity">
    <reaction evidence="8">
        <text>a 2'-deoxyadenosine in DNA + S-adenosyl-L-methionine = an N(6)-methyl-2'-deoxyadenosine in DNA + S-adenosyl-L-homocysteine + H(+)</text>
        <dbReference type="Rhea" id="RHEA:15197"/>
        <dbReference type="Rhea" id="RHEA-COMP:12418"/>
        <dbReference type="Rhea" id="RHEA-COMP:12419"/>
        <dbReference type="ChEBI" id="CHEBI:15378"/>
        <dbReference type="ChEBI" id="CHEBI:57856"/>
        <dbReference type="ChEBI" id="CHEBI:59789"/>
        <dbReference type="ChEBI" id="CHEBI:90615"/>
        <dbReference type="ChEBI" id="CHEBI:90616"/>
        <dbReference type="EC" id="2.1.1.72"/>
    </reaction>
</comment>
<dbReference type="Proteomes" id="UP000002020">
    <property type="component" value="Chromosome"/>
</dbReference>
<dbReference type="eggNOG" id="COG0732">
    <property type="taxonomic scope" value="Bacteria"/>
</dbReference>
<dbReference type="STRING" id="37692.ATP_00262"/>
<proteinExistence type="inferred from homology"/>
<dbReference type="PANTHER" id="PTHR42933">
    <property type="entry name" value="SLR6095 PROTEIN"/>
    <property type="match status" value="1"/>
</dbReference>
<dbReference type="InterPro" id="IPR051537">
    <property type="entry name" value="DNA_Adenine_Mtase"/>
</dbReference>
<evidence type="ECO:0000256" key="8">
    <source>
        <dbReference type="ARBA" id="ARBA00047942"/>
    </source>
</evidence>
<comment type="similarity">
    <text evidence="1">Belongs to the type-I restriction system S methylase family.</text>
</comment>
<gene>
    <name evidence="11" type="ordered locus">ATP_00262</name>
</gene>
<feature type="domain" description="Type I restriction modification DNA specificity" evidence="9">
    <location>
        <begin position="550"/>
        <end position="695"/>
    </location>
</feature>
<feature type="domain" description="DNA methylase adenine-specific" evidence="10">
    <location>
        <begin position="189"/>
        <end position="503"/>
    </location>
</feature>
<dbReference type="REBASE" id="18511">
    <property type="entry name" value="PmaATORF262P"/>
</dbReference>
<keyword evidence="3 11" id="KW-0489">Methyltransferase</keyword>
<evidence type="ECO:0000313" key="11">
    <source>
        <dbReference type="EMBL" id="CAP18449.1"/>
    </source>
</evidence>
<dbReference type="PRINTS" id="PR00507">
    <property type="entry name" value="N12N6MTFRASE"/>
</dbReference>
<dbReference type="InterPro" id="IPR000055">
    <property type="entry name" value="Restrct_endonuc_typeI_TRD"/>
</dbReference>
<dbReference type="EMBL" id="CU469464">
    <property type="protein sequence ID" value="CAP18449.1"/>
    <property type="molecule type" value="Genomic_DNA"/>
</dbReference>
<evidence type="ECO:0000256" key="5">
    <source>
        <dbReference type="ARBA" id="ARBA00022691"/>
    </source>
</evidence>
<sequence>MENKHKLTHFYIKNNSIIELKDKLSISEILKNDDEYLQLFKNNKFELDTIIKQSAKTARIINIQLRPLEVQYRPILISILLICLKNTKFKEEFDNQKNNRYSYDSKLKANQRKIEYECAYDSLLQDINIAITNVLLNQNINDEKIKYLHEQMCLIKSLLGDNGLEIIKDVLEELKTNIYHLLDSKNKYSYDIIGNFYEVFLKYAGVTNVKNGIVLTPRHITELFTKLIDISSTDVVLDPCCGTGGFLIAGMNSIIDKLDNKNEKEINKIKQNQIIGFDKDPTMYTLSISNMLFRGDGKSQIYNLDFFSEEVDKKIKEGTKKPTIGFINPPYAGKSTPINPTKKEIEFLEKLLKLVDGRVVMIAPLSTYINDNPIRNRILKKHTLEKIIQMPKKIFEPNASTHTAISIFKTNIPHNNKEVDFYNLEDDGLVLFKNKGRVDRFHKWGDIEKDFLNKFHSKYYDGYNYLKHQIKENDEWISFAYVKTNYNHLTEKDFLLTIKKYVIFQIKKDLGILNKNFDEITLLEKLNQKIVFTPKKSNITKNSYFDIFKNCKSFQIKDLFKVKGTKTTSKEEIEEYEKGEYAYISTRATNNGVNGFYSFYSEEGNVLTVDSAVIGSCFYQENKFTATDHVEQLKPNFKLNKYIAMFLTTIINQEQFRYSYGRGFNQKRIKKTIIKLPTNKAGTPDWELMENYIKTLPYSKNL</sequence>
<dbReference type="GO" id="GO:0009307">
    <property type="term" value="P:DNA restriction-modification system"/>
    <property type="evidence" value="ECO:0007669"/>
    <property type="project" value="UniProtKB-KW"/>
</dbReference>